<dbReference type="PROSITE" id="PS50835">
    <property type="entry name" value="IG_LIKE"/>
    <property type="match status" value="1"/>
</dbReference>
<evidence type="ECO:0000259" key="2">
    <source>
        <dbReference type="PROSITE" id="PS50835"/>
    </source>
</evidence>
<name>A0A8S9YJS3_9TREM</name>
<protein>
    <recommendedName>
        <fullName evidence="2">Ig-like domain-containing protein</fullName>
    </recommendedName>
</protein>
<reference evidence="3" key="1">
    <citation type="submission" date="2019-07" db="EMBL/GenBank/DDBJ databases">
        <title>Annotation for the trematode Paragonimus miyazaki's.</title>
        <authorList>
            <person name="Choi Y.-J."/>
        </authorList>
    </citation>
    <scope>NUCLEOTIDE SEQUENCE</scope>
    <source>
        <strain evidence="3">Japan</strain>
    </source>
</reference>
<evidence type="ECO:0000313" key="4">
    <source>
        <dbReference type="Proteomes" id="UP000822476"/>
    </source>
</evidence>
<feature type="domain" description="Ig-like" evidence="2">
    <location>
        <begin position="311"/>
        <end position="426"/>
    </location>
</feature>
<evidence type="ECO:0000256" key="1">
    <source>
        <dbReference type="SAM" id="MobiDB-lite"/>
    </source>
</evidence>
<organism evidence="3 4">
    <name type="scientific">Paragonimus skrjabini miyazakii</name>
    <dbReference type="NCBI Taxonomy" id="59628"/>
    <lineage>
        <taxon>Eukaryota</taxon>
        <taxon>Metazoa</taxon>
        <taxon>Spiralia</taxon>
        <taxon>Lophotrochozoa</taxon>
        <taxon>Platyhelminthes</taxon>
        <taxon>Trematoda</taxon>
        <taxon>Digenea</taxon>
        <taxon>Plagiorchiida</taxon>
        <taxon>Troglotremata</taxon>
        <taxon>Troglotrematidae</taxon>
        <taxon>Paragonimus</taxon>
    </lineage>
</organism>
<dbReference type="AlphaFoldDB" id="A0A8S9YJS3"/>
<dbReference type="OrthoDB" id="8680608at2759"/>
<dbReference type="InterPro" id="IPR007110">
    <property type="entry name" value="Ig-like_dom"/>
</dbReference>
<comment type="caution">
    <text evidence="3">The sequence shown here is derived from an EMBL/GenBank/DDBJ whole genome shotgun (WGS) entry which is preliminary data.</text>
</comment>
<dbReference type="Proteomes" id="UP000822476">
    <property type="component" value="Unassembled WGS sequence"/>
</dbReference>
<feature type="region of interest" description="Disordered" evidence="1">
    <location>
        <begin position="469"/>
        <end position="498"/>
    </location>
</feature>
<dbReference type="SUPFAM" id="SSF48726">
    <property type="entry name" value="Immunoglobulin"/>
    <property type="match status" value="1"/>
</dbReference>
<accession>A0A8S9YJS3</accession>
<feature type="region of interest" description="Disordered" evidence="1">
    <location>
        <begin position="642"/>
        <end position="665"/>
    </location>
</feature>
<keyword evidence="4" id="KW-1185">Reference proteome</keyword>
<dbReference type="InterPro" id="IPR013783">
    <property type="entry name" value="Ig-like_fold"/>
</dbReference>
<dbReference type="Gene3D" id="2.60.40.10">
    <property type="entry name" value="Immunoglobulins"/>
    <property type="match status" value="1"/>
</dbReference>
<dbReference type="EMBL" id="JTDE01021502">
    <property type="protein sequence ID" value="KAF7232844.1"/>
    <property type="molecule type" value="Genomic_DNA"/>
</dbReference>
<dbReference type="InterPro" id="IPR036179">
    <property type="entry name" value="Ig-like_dom_sf"/>
</dbReference>
<proteinExistence type="predicted"/>
<evidence type="ECO:0000313" key="3">
    <source>
        <dbReference type="EMBL" id="KAF7232844.1"/>
    </source>
</evidence>
<dbReference type="CDD" id="cd00096">
    <property type="entry name" value="Ig"/>
    <property type="match status" value="1"/>
</dbReference>
<gene>
    <name evidence="3" type="ORF">EG68_05554</name>
</gene>
<sequence>MHLKLFTSSRLVILPCPVTGSQIIHSWLWHKPILPISEEFAKIQPDKPSRLLVTARTEGNHGLVEIGPKLAWARIVDPLSPEAPTKLWCQFEVPSEWENKDPVVAYFTINWELYEPISPKVYLLNSNPSNRINDGKSEIMFTESLSFHGSQEKQSPKEVPQTFTRVYDPAVLMLQFQEAQRNENNQVSPAVLEHKPARFGCQFRVVDKNGPAQSDVQKWPMQQVFWYRDNLPVHVPPFQVYNELVASHGIALLEIRAYPALFQQNSLKGEYSTNNSPVERITCVVTSQVKDKPVYKVTTNASLDVEVILIPRIINKTLLFAERNVDDAVKLTCVTIANGPPEMLFEFSSTSRSSQGLPAYTIPEWTAIQPRYGLNLRRIQPDNSDPTLHKLTLDNSDLRRTDHGLYRCTVTNKAGRAQAVGQILVRSQPEMELIPAESTYFVSHKPWIASCLVTGYPLAWETKPTRRKRSMEFEEEDDHNHSTESTDDLAIPSEAPPATNSSVQLKLFTMNGQPMNRVTINLINYEANRFFGINATYEVHMNQRLGKEALVRCEYTHTDKRVVYRESLLREATKPPSPNITVLCAGPRAVVFGVTNPLVHKDSLPTERIVTQKVIFGPAKTFHNSASMDSLLVYLDSDGQPSASPANRSDETLPHATVTSSNRKATTPHTAVIPVKGLQADTEYVFEWSSGNEFGLSVMVQFTLWTTQLETSPAVKNVVFLKPTANFLRFSTFLADPCPYGGGVRAELSDLLVRYRPAKSNETADTLVGQGEWSEMQVCRNLLDADKSESQNNGQADDDEEQEGLQWAGDKPIPCELSMPDAEADYEVQIATRNRFGKSDWFTAIYRPALAVHSAALCYPPCESICKQWTVFNLVICVFLILLI</sequence>